<organism evidence="2 3">
    <name type="scientific">Clostridium gelidum</name>
    <dbReference type="NCBI Taxonomy" id="704125"/>
    <lineage>
        <taxon>Bacteria</taxon>
        <taxon>Bacillati</taxon>
        <taxon>Bacillota</taxon>
        <taxon>Clostridia</taxon>
        <taxon>Eubacteriales</taxon>
        <taxon>Clostridiaceae</taxon>
        <taxon>Clostridium</taxon>
    </lineage>
</organism>
<gene>
    <name evidence="2" type="ORF">psyc5s11_44240</name>
</gene>
<sequence length="161" mass="18107">MESTEFPIVIKKRNGIMIAAAISEIVVGIIFGITQGGLSNILLWILVFVGIITGLQVFVEYSENILLKENKIEFYKNKDLIKEIKYSNIKSIYVDRGKETKTKKKDFFAIGFCGNKSANVESYLINPMNYGGGDLAKVKDIIVMKNSSVKVNDEVDKFVRK</sequence>
<evidence type="ECO:0000256" key="1">
    <source>
        <dbReference type="SAM" id="Phobius"/>
    </source>
</evidence>
<evidence type="ECO:0000313" key="2">
    <source>
        <dbReference type="EMBL" id="BCZ48357.1"/>
    </source>
</evidence>
<proteinExistence type="predicted"/>
<keyword evidence="1" id="KW-0812">Transmembrane</keyword>
<dbReference type="Proteomes" id="UP000824633">
    <property type="component" value="Chromosome"/>
</dbReference>
<dbReference type="RefSeq" id="WP_224034625.1">
    <property type="nucleotide sequence ID" value="NZ_AP024849.1"/>
</dbReference>
<name>A0ABM7T8T4_9CLOT</name>
<feature type="transmembrane region" description="Helical" evidence="1">
    <location>
        <begin position="16"/>
        <end position="35"/>
    </location>
</feature>
<protein>
    <recommendedName>
        <fullName evidence="4">DUF304 domain-containing protein</fullName>
    </recommendedName>
</protein>
<reference evidence="3" key="1">
    <citation type="submission" date="2021-07" db="EMBL/GenBank/DDBJ databases">
        <title>Complete genome sequencing of a Clostridium isolate.</title>
        <authorList>
            <person name="Ueki A."/>
            <person name="Tonouchi A."/>
        </authorList>
    </citation>
    <scope>NUCLEOTIDE SEQUENCE [LARGE SCALE GENOMIC DNA]</scope>
    <source>
        <strain evidence="3">C5S11</strain>
    </source>
</reference>
<keyword evidence="1" id="KW-0472">Membrane</keyword>
<dbReference type="EMBL" id="AP024849">
    <property type="protein sequence ID" value="BCZ48357.1"/>
    <property type="molecule type" value="Genomic_DNA"/>
</dbReference>
<evidence type="ECO:0008006" key="4">
    <source>
        <dbReference type="Google" id="ProtNLM"/>
    </source>
</evidence>
<feature type="transmembrane region" description="Helical" evidence="1">
    <location>
        <begin position="41"/>
        <end position="61"/>
    </location>
</feature>
<keyword evidence="3" id="KW-1185">Reference proteome</keyword>
<evidence type="ECO:0000313" key="3">
    <source>
        <dbReference type="Proteomes" id="UP000824633"/>
    </source>
</evidence>
<accession>A0ABM7T8T4</accession>
<keyword evidence="1" id="KW-1133">Transmembrane helix</keyword>